<proteinExistence type="predicted"/>
<dbReference type="Pfam" id="PF01571">
    <property type="entry name" value="GCV_T"/>
    <property type="match status" value="1"/>
</dbReference>
<dbReference type="PANTHER" id="PTHR22602">
    <property type="entry name" value="TRANSFERASE CAF17, MITOCHONDRIAL-RELATED"/>
    <property type="match status" value="1"/>
</dbReference>
<dbReference type="PANTHER" id="PTHR22602:SF0">
    <property type="entry name" value="TRANSFERASE CAF17, MITOCHONDRIAL-RELATED"/>
    <property type="match status" value="1"/>
</dbReference>
<feature type="compositionally biased region" description="Basic and acidic residues" evidence="2">
    <location>
        <begin position="399"/>
        <end position="409"/>
    </location>
</feature>
<keyword evidence="1" id="KW-0809">Transit peptide</keyword>
<dbReference type="InterPro" id="IPR027266">
    <property type="entry name" value="TrmE/GcvT-like"/>
</dbReference>
<dbReference type="InterPro" id="IPR017703">
    <property type="entry name" value="YgfZ/GCV_T_CS"/>
</dbReference>
<accession>A0A9D2A8N3</accession>
<feature type="region of interest" description="Disordered" evidence="2">
    <location>
        <begin position="389"/>
        <end position="409"/>
    </location>
</feature>
<feature type="region of interest" description="Disordered" evidence="2">
    <location>
        <begin position="301"/>
        <end position="334"/>
    </location>
</feature>
<protein>
    <submittedName>
        <fullName evidence="4">Folate-binding protein</fullName>
    </submittedName>
</protein>
<name>A0A9D2A8N3_9MICC</name>
<dbReference type="Proteomes" id="UP000824151">
    <property type="component" value="Unassembled WGS sequence"/>
</dbReference>
<reference evidence="4" key="2">
    <citation type="submission" date="2021-04" db="EMBL/GenBank/DDBJ databases">
        <authorList>
            <person name="Gilroy R."/>
        </authorList>
    </citation>
    <scope>NUCLEOTIDE SEQUENCE</scope>
    <source>
        <strain evidence="4">ChiHejej3B27-3195</strain>
    </source>
</reference>
<feature type="domain" description="GCVT N-terminal" evidence="3">
    <location>
        <begin position="40"/>
        <end position="168"/>
    </location>
</feature>
<dbReference type="Gene3D" id="3.30.1360.120">
    <property type="entry name" value="Probable tRNA modification gtpase trme, domain 1"/>
    <property type="match status" value="1"/>
</dbReference>
<dbReference type="GO" id="GO:0016226">
    <property type="term" value="P:iron-sulfur cluster assembly"/>
    <property type="evidence" value="ECO:0007669"/>
    <property type="project" value="TreeGrafter"/>
</dbReference>
<dbReference type="NCBIfam" id="TIGR03317">
    <property type="entry name" value="ygfZ_signature"/>
    <property type="match status" value="1"/>
</dbReference>
<dbReference type="InterPro" id="IPR006222">
    <property type="entry name" value="GCVT_N"/>
</dbReference>
<sequence>MTENPQDEQAIYRSPLLHRQGAVAAAGADAGTADHYGQPVREQRELAAGRALVDLSQRSVVTVSGPDRLSWLTTLSSQQLTNLSPGESAEALLLDISGRIEHDVAVVDDGQTVWLFTEADHGAALFSWLDSMRFALRVGVQDRSADVAVLGSVGELPSAALQLIGDQQISWDDPWPQLGAGAQSYAMVPEEDHPGAGWDWRLTALPRRQLDDVVDAALEAGWTLAGAGAYEALRLAAWRPRLAQEVDEKAIPHELDLIRTAVHLSKGCYRGQETVARVHNLGHPPRRLVFLQLDGSEHTLPRAGSDVLAPSAETRDRARTDPAGNLAGERSVGRVTSVARHHEMGPIALAVVKRRVDPEAPLVVRDDSADGDEDAPATYYAAAQEPIVRPDAGQAVGRPKGDFLRTPRR</sequence>
<dbReference type="AlphaFoldDB" id="A0A9D2A8N3"/>
<evidence type="ECO:0000259" key="3">
    <source>
        <dbReference type="Pfam" id="PF01571"/>
    </source>
</evidence>
<evidence type="ECO:0000256" key="1">
    <source>
        <dbReference type="ARBA" id="ARBA00022946"/>
    </source>
</evidence>
<evidence type="ECO:0000256" key="2">
    <source>
        <dbReference type="SAM" id="MobiDB-lite"/>
    </source>
</evidence>
<evidence type="ECO:0000313" key="4">
    <source>
        <dbReference type="EMBL" id="HIX00175.1"/>
    </source>
</evidence>
<reference evidence="4" key="1">
    <citation type="journal article" date="2021" name="PeerJ">
        <title>Extensive microbial diversity within the chicken gut microbiome revealed by metagenomics and culture.</title>
        <authorList>
            <person name="Gilroy R."/>
            <person name="Ravi A."/>
            <person name="Getino M."/>
            <person name="Pursley I."/>
            <person name="Horton D.L."/>
            <person name="Alikhan N.F."/>
            <person name="Baker D."/>
            <person name="Gharbi K."/>
            <person name="Hall N."/>
            <person name="Watson M."/>
            <person name="Adriaenssens E.M."/>
            <person name="Foster-Nyarko E."/>
            <person name="Jarju S."/>
            <person name="Secka A."/>
            <person name="Antonio M."/>
            <person name="Oren A."/>
            <person name="Chaudhuri R.R."/>
            <person name="La Ragione R."/>
            <person name="Hildebrand F."/>
            <person name="Pallen M.J."/>
        </authorList>
    </citation>
    <scope>NUCLEOTIDE SEQUENCE</scope>
    <source>
        <strain evidence="4">ChiHejej3B27-3195</strain>
    </source>
</reference>
<dbReference type="SUPFAM" id="SSF103025">
    <property type="entry name" value="Folate-binding domain"/>
    <property type="match status" value="1"/>
</dbReference>
<evidence type="ECO:0000313" key="5">
    <source>
        <dbReference type="Proteomes" id="UP000824151"/>
    </source>
</evidence>
<organism evidence="4 5">
    <name type="scientific">Candidatus Nesterenkonia stercoripullorum</name>
    <dbReference type="NCBI Taxonomy" id="2838701"/>
    <lineage>
        <taxon>Bacteria</taxon>
        <taxon>Bacillati</taxon>
        <taxon>Actinomycetota</taxon>
        <taxon>Actinomycetes</taxon>
        <taxon>Micrococcales</taxon>
        <taxon>Micrococcaceae</taxon>
        <taxon>Nesterenkonia</taxon>
    </lineage>
</organism>
<gene>
    <name evidence="4" type="ORF">H9871_08530</name>
</gene>
<dbReference type="InterPro" id="IPR045179">
    <property type="entry name" value="YgfZ/GcvT"/>
</dbReference>
<comment type="caution">
    <text evidence="4">The sequence shown here is derived from an EMBL/GenBank/DDBJ whole genome shotgun (WGS) entry which is preliminary data.</text>
</comment>
<dbReference type="EMBL" id="DXGD01000315">
    <property type="protein sequence ID" value="HIX00175.1"/>
    <property type="molecule type" value="Genomic_DNA"/>
</dbReference>